<accession>A0ABQ9WNH0</accession>
<organism evidence="2 3">
    <name type="scientific">Blattamonas nauphoetae</name>
    <dbReference type="NCBI Taxonomy" id="2049346"/>
    <lineage>
        <taxon>Eukaryota</taxon>
        <taxon>Metamonada</taxon>
        <taxon>Preaxostyla</taxon>
        <taxon>Oxymonadida</taxon>
        <taxon>Blattamonas</taxon>
    </lineage>
</organism>
<feature type="region of interest" description="Disordered" evidence="1">
    <location>
        <begin position="1"/>
        <end position="29"/>
    </location>
</feature>
<reference evidence="2 3" key="1">
    <citation type="journal article" date="2022" name="bioRxiv">
        <title>Genomics of Preaxostyla Flagellates Illuminates Evolutionary Transitions and the Path Towards Mitochondrial Loss.</title>
        <authorList>
            <person name="Novak L.V.F."/>
            <person name="Treitli S.C."/>
            <person name="Pyrih J."/>
            <person name="Halakuc P."/>
            <person name="Pipaliya S.V."/>
            <person name="Vacek V."/>
            <person name="Brzon O."/>
            <person name="Soukal P."/>
            <person name="Eme L."/>
            <person name="Dacks J.B."/>
            <person name="Karnkowska A."/>
            <person name="Elias M."/>
            <person name="Hampl V."/>
        </authorList>
    </citation>
    <scope>NUCLEOTIDE SEQUENCE [LARGE SCALE GENOMIC DNA]</scope>
    <source>
        <strain evidence="2">NAU3</strain>
        <tissue evidence="2">Gut</tissue>
    </source>
</reference>
<protein>
    <submittedName>
        <fullName evidence="2">Uncharacterized protein</fullName>
    </submittedName>
</protein>
<evidence type="ECO:0000313" key="3">
    <source>
        <dbReference type="Proteomes" id="UP001281761"/>
    </source>
</evidence>
<evidence type="ECO:0000256" key="1">
    <source>
        <dbReference type="SAM" id="MobiDB-lite"/>
    </source>
</evidence>
<sequence length="166" mass="17751">MSQPVKKDKPAKTVPADGDKRRASEAPRDILELHLSRAEVGAPGNRHLEPRDGDHELVHQRHLRADCDRGVAAGSVQRTPHADVARDPDGSAADPAWGACEARGERGHEVGDENPSDLIVIFSARSSSVEFGSAVVELLVQLSPDCSGLPHSKQRDGCGECGIRKS</sequence>
<keyword evidence="3" id="KW-1185">Reference proteome</keyword>
<comment type="caution">
    <text evidence="2">The sequence shown here is derived from an EMBL/GenBank/DDBJ whole genome shotgun (WGS) entry which is preliminary data.</text>
</comment>
<dbReference type="Proteomes" id="UP001281761">
    <property type="component" value="Unassembled WGS sequence"/>
</dbReference>
<feature type="compositionally biased region" description="Basic and acidic residues" evidence="1">
    <location>
        <begin position="80"/>
        <end position="89"/>
    </location>
</feature>
<name>A0ABQ9WNH0_9EUKA</name>
<proteinExistence type="predicted"/>
<feature type="region of interest" description="Disordered" evidence="1">
    <location>
        <begin position="73"/>
        <end position="96"/>
    </location>
</feature>
<evidence type="ECO:0000313" key="2">
    <source>
        <dbReference type="EMBL" id="KAK2940287.1"/>
    </source>
</evidence>
<dbReference type="EMBL" id="JARBJD010000698">
    <property type="protein sequence ID" value="KAK2940287.1"/>
    <property type="molecule type" value="Genomic_DNA"/>
</dbReference>
<gene>
    <name evidence="2" type="ORF">BLNAU_24798</name>
</gene>